<keyword evidence="1" id="KW-1133">Transmembrane helix</keyword>
<reference evidence="4" key="1">
    <citation type="submission" date="2022-04" db="EMBL/GenBank/DDBJ databases">
        <authorList>
            <person name="Forde T."/>
        </authorList>
    </citation>
    <scope>NUCLEOTIDE SEQUENCE</scope>
    <source>
        <strain evidence="4">A18Y016a</strain>
        <strain evidence="3">A18Y020d</strain>
    </source>
</reference>
<dbReference type="EMBL" id="OW659477">
    <property type="protein sequence ID" value="CAH2762240.1"/>
    <property type="molecule type" value="Genomic_DNA"/>
</dbReference>
<dbReference type="EMBL" id="OW659496">
    <property type="protein sequence ID" value="CAH2762211.1"/>
    <property type="molecule type" value="Genomic_DNA"/>
</dbReference>
<keyword evidence="1" id="KW-0472">Membrane</keyword>
<evidence type="ECO:0000313" key="5">
    <source>
        <dbReference type="Proteomes" id="UP001154095"/>
    </source>
</evidence>
<evidence type="ECO:0000313" key="3">
    <source>
        <dbReference type="EMBL" id="CAH2762211.1"/>
    </source>
</evidence>
<name>A0AAU9VIQ7_9FIRM</name>
<keyword evidence="1" id="KW-0812">Transmembrane</keyword>
<organism evidence="4 6">
    <name type="scientific">Erysipelothrix amsterdamensis</name>
    <dbReference type="NCBI Taxonomy" id="2929157"/>
    <lineage>
        <taxon>Bacteria</taxon>
        <taxon>Bacillati</taxon>
        <taxon>Bacillota</taxon>
        <taxon>Erysipelotrichia</taxon>
        <taxon>Erysipelotrichales</taxon>
        <taxon>Erysipelotrichaceae</taxon>
        <taxon>Erysipelothrix</taxon>
    </lineage>
</organism>
<evidence type="ECO:0000256" key="2">
    <source>
        <dbReference type="SAM" id="SignalP"/>
    </source>
</evidence>
<protein>
    <submittedName>
        <fullName evidence="4">Uncharacterized protein</fullName>
    </submittedName>
</protein>
<dbReference type="Proteomes" id="UP001154095">
    <property type="component" value="Chromosome"/>
</dbReference>
<evidence type="ECO:0000313" key="6">
    <source>
        <dbReference type="Proteomes" id="UP001154111"/>
    </source>
</evidence>
<feature type="chain" id="PRO_5043919743" evidence="2">
    <location>
        <begin position="26"/>
        <end position="426"/>
    </location>
</feature>
<feature type="transmembrane region" description="Helical" evidence="1">
    <location>
        <begin position="405"/>
        <end position="423"/>
    </location>
</feature>
<proteinExistence type="predicted"/>
<dbReference type="Proteomes" id="UP001154111">
    <property type="component" value="Chromosome"/>
</dbReference>
<sequence length="426" mass="48716">MKKRFRVILLTLFIFGLMPAQTVRASSTSLVELMAGGGSEGEGEWVVNLQTDANDTLMLSEFELEVNDHTVSLPIAYGDDDSTSVSLITETDIMPLLNDSQLEEYKTLKASYDQSKQTFDDTCEVVESPTEDTDECSILRQDVTKALDELNLYFEKNLQYRMKFSTRDGRKGIYEFKSAQELFKTKRIELPLEENTNNPYPDFDLKEGEYLLIRYAGHGYFGSDYYRAYIRLFTSDDVYIESIDTYINGIKANTQKQEKNVLIHSGYPITISEFESFLYDEAQSEEREQLIIKEEYKDLLSTEQIDALRDFYTMASRATPDHLEYLKIVDDIFSFDMNIKNGNGDRVTYTFKDVSSLNDAVHDGFIISFDHVNLENHEDKGFNANSGKEAEQLEFDANILPATGIGNQSIILGCVFITLGYYLKRS</sequence>
<evidence type="ECO:0000313" key="4">
    <source>
        <dbReference type="EMBL" id="CAH2762240.1"/>
    </source>
</evidence>
<dbReference type="RefSeq" id="WP_254006414.1">
    <property type="nucleotide sequence ID" value="NZ_OW659477.1"/>
</dbReference>
<evidence type="ECO:0000256" key="1">
    <source>
        <dbReference type="SAM" id="Phobius"/>
    </source>
</evidence>
<gene>
    <name evidence="4" type="ORF">ERYAMS2_01104</name>
    <name evidence="3" type="ORF">ERYAMS_00810</name>
</gene>
<keyword evidence="5" id="KW-1185">Reference proteome</keyword>
<feature type="signal peptide" evidence="2">
    <location>
        <begin position="1"/>
        <end position="25"/>
    </location>
</feature>
<dbReference type="AlphaFoldDB" id="A0AAU9VIQ7"/>
<accession>A0AAU9VIQ7</accession>
<keyword evidence="2" id="KW-0732">Signal</keyword>